<evidence type="ECO:0000313" key="11">
    <source>
        <dbReference type="Proteomes" id="UP000541535"/>
    </source>
</evidence>
<feature type="transmembrane region" description="Helical" evidence="8">
    <location>
        <begin position="262"/>
        <end position="280"/>
    </location>
</feature>
<feature type="transmembrane region" description="Helical" evidence="8">
    <location>
        <begin position="106"/>
        <end position="123"/>
    </location>
</feature>
<evidence type="ECO:0000256" key="5">
    <source>
        <dbReference type="ARBA" id="ARBA00022692"/>
    </source>
</evidence>
<keyword evidence="5 8" id="KW-0812">Transmembrane</keyword>
<feature type="transmembrane region" description="Helical" evidence="8">
    <location>
        <begin position="12"/>
        <end position="30"/>
    </location>
</feature>
<comment type="caution">
    <text evidence="10">The sequence shown here is derived from an EMBL/GenBank/DDBJ whole genome shotgun (WGS) entry which is preliminary data.</text>
</comment>
<feature type="transmembrane region" description="Helical" evidence="8">
    <location>
        <begin position="203"/>
        <end position="226"/>
    </location>
</feature>
<dbReference type="RefSeq" id="WP_183439977.1">
    <property type="nucleotide sequence ID" value="NZ_JACHXD010000002.1"/>
</dbReference>
<reference evidence="10 11" key="1">
    <citation type="submission" date="2020-08" db="EMBL/GenBank/DDBJ databases">
        <title>Genomic Encyclopedia of Type Strains, Phase III (KMG-III): the genomes of soil and plant-associated and newly described type strains.</title>
        <authorList>
            <person name="Whitman W."/>
        </authorList>
    </citation>
    <scope>NUCLEOTIDE SEQUENCE [LARGE SCALE GENOMIC DNA]</scope>
    <source>
        <strain evidence="10 11">CECT 8897</strain>
    </source>
</reference>
<feature type="domain" description="DUF7024" evidence="9">
    <location>
        <begin position="572"/>
        <end position="685"/>
    </location>
</feature>
<feature type="transmembrane region" description="Helical" evidence="8">
    <location>
        <begin position="300"/>
        <end position="321"/>
    </location>
</feature>
<dbReference type="Proteomes" id="UP000541535">
    <property type="component" value="Unassembled WGS sequence"/>
</dbReference>
<evidence type="ECO:0000259" key="9">
    <source>
        <dbReference type="Pfam" id="PF22895"/>
    </source>
</evidence>
<name>A0A7W5FST5_9BURK</name>
<feature type="transmembrane region" description="Helical" evidence="8">
    <location>
        <begin position="333"/>
        <end position="351"/>
    </location>
</feature>
<feature type="transmembrane region" description="Helical" evidence="8">
    <location>
        <begin position="430"/>
        <end position="448"/>
    </location>
</feature>
<dbReference type="InterPro" id="IPR054288">
    <property type="entry name" value="DUF7024"/>
</dbReference>
<evidence type="ECO:0000313" key="10">
    <source>
        <dbReference type="EMBL" id="MBB3118070.1"/>
    </source>
</evidence>
<evidence type="ECO:0000256" key="7">
    <source>
        <dbReference type="ARBA" id="ARBA00023136"/>
    </source>
</evidence>
<dbReference type="EC" id="2.7.8.20" evidence="10"/>
<keyword evidence="3" id="KW-0328">Glycosyltransferase</keyword>
<feature type="transmembrane region" description="Helical" evidence="8">
    <location>
        <begin position="363"/>
        <end position="381"/>
    </location>
</feature>
<organism evidence="10 11">
    <name type="scientific">Pseudoduganella violacea</name>
    <dbReference type="NCBI Taxonomy" id="1715466"/>
    <lineage>
        <taxon>Bacteria</taxon>
        <taxon>Pseudomonadati</taxon>
        <taxon>Pseudomonadota</taxon>
        <taxon>Betaproteobacteria</taxon>
        <taxon>Burkholderiales</taxon>
        <taxon>Oxalobacteraceae</taxon>
        <taxon>Telluria group</taxon>
        <taxon>Pseudoduganella</taxon>
    </lineage>
</organism>
<evidence type="ECO:0000256" key="4">
    <source>
        <dbReference type="ARBA" id="ARBA00022679"/>
    </source>
</evidence>
<evidence type="ECO:0000256" key="1">
    <source>
        <dbReference type="ARBA" id="ARBA00004651"/>
    </source>
</evidence>
<dbReference type="Pfam" id="PF22895">
    <property type="entry name" value="DUF7024"/>
    <property type="match status" value="1"/>
</dbReference>
<keyword evidence="4 10" id="KW-0808">Transferase</keyword>
<dbReference type="AlphaFoldDB" id="A0A7W5FST5"/>
<keyword evidence="7 8" id="KW-0472">Membrane</keyword>
<accession>A0A7W5FST5</accession>
<proteinExistence type="predicted"/>
<dbReference type="InterPro" id="IPR050297">
    <property type="entry name" value="LipidA_mod_glycosyltrf_83"/>
</dbReference>
<comment type="subcellular location">
    <subcellularLocation>
        <location evidence="1">Cell membrane</location>
        <topology evidence="1">Multi-pass membrane protein</topology>
    </subcellularLocation>
</comment>
<dbReference type="GO" id="GO:0009103">
    <property type="term" value="P:lipopolysaccharide biosynthetic process"/>
    <property type="evidence" value="ECO:0007669"/>
    <property type="project" value="UniProtKB-ARBA"/>
</dbReference>
<keyword evidence="2" id="KW-1003">Cell membrane</keyword>
<keyword evidence="11" id="KW-1185">Reference proteome</keyword>
<dbReference type="GO" id="GO:0008960">
    <property type="term" value="F:phosphatidylglycerol-membrane-oligosaccharide glycerophosphotransferase activity"/>
    <property type="evidence" value="ECO:0007669"/>
    <property type="project" value="UniProtKB-EC"/>
</dbReference>
<dbReference type="PANTHER" id="PTHR33908">
    <property type="entry name" value="MANNOSYLTRANSFERASE YKCB-RELATED"/>
    <property type="match status" value="1"/>
</dbReference>
<feature type="transmembrane region" description="Helical" evidence="8">
    <location>
        <begin position="178"/>
        <end position="196"/>
    </location>
</feature>
<sequence>MQERVAPTLPSTYRYGFVAALALAFIYLLLRNGGVYPMVFADEWLYSSSARLQPLAKSTLPSYLYLALFGQTNMCGPGFLECARMLNALLFVGAAPILYLLARPVCGARLAAVLAVLCLFGPINSYTVYFMPEAMYFLGFCIFAWAALRGRDLPPLRYGVLTGAVLGVLSVVKVHALFLLPALLAYMLYLCASGPAAGRWTRLLRMALVAPLVMLAVKASLGYLLAGADGVQLFGSFYGNNHGGDPRGLARLLAPGWLNLRGHLMGLVLLLGLPLGMLLWQLASRQGRAQATPALRDLQVFALLALGAALGMAVLYTASIAEQGPTEGWRLHMRYYNFVFPLLLIVAAAPLAKPAEAVSAARWPRLLAVAVVGAGIVYAYFHLQPAYLVSYIDSPELMMMTRKRGQFAAGVALQLLMLGLWVWRPRWSALLLVGLLLPVLSLYSESGIRTILQRQRVPEVYDRAALLARNYLPREELAQLTVAGEGAGLLRALFHLDTPGADFIELKPGAPLAANEVPPRRRWLLVVGQHELAPELQPVVRTPDFALLRVRAIPQSLLRADFNEPLDSGLLSAAEGLANPEHWGAWSVAKQVKLEFAQPLPKQARLILRASTFGPNLEQDFQIIVGGQSQRFRLQGKVQDRLFEFNTDGATRSVVIEVPQPASPLELGQGNDDRKLGLALTSIELGKP</sequence>
<evidence type="ECO:0000256" key="3">
    <source>
        <dbReference type="ARBA" id="ARBA00022676"/>
    </source>
</evidence>
<dbReference type="PANTHER" id="PTHR33908:SF11">
    <property type="entry name" value="MEMBRANE PROTEIN"/>
    <property type="match status" value="1"/>
</dbReference>
<feature type="transmembrane region" description="Helical" evidence="8">
    <location>
        <begin position="405"/>
        <end position="423"/>
    </location>
</feature>
<evidence type="ECO:0000256" key="2">
    <source>
        <dbReference type="ARBA" id="ARBA00022475"/>
    </source>
</evidence>
<evidence type="ECO:0000256" key="8">
    <source>
        <dbReference type="SAM" id="Phobius"/>
    </source>
</evidence>
<gene>
    <name evidence="10" type="ORF">FHS03_001096</name>
</gene>
<protein>
    <submittedName>
        <fullName evidence="10">Phosphoglycerol transferase</fullName>
        <ecNumber evidence="10">2.7.8.20</ecNumber>
    </submittedName>
</protein>
<dbReference type="GO" id="GO:0016763">
    <property type="term" value="F:pentosyltransferase activity"/>
    <property type="evidence" value="ECO:0007669"/>
    <property type="project" value="TreeGrafter"/>
</dbReference>
<dbReference type="EMBL" id="JACHXD010000002">
    <property type="protein sequence ID" value="MBB3118070.1"/>
    <property type="molecule type" value="Genomic_DNA"/>
</dbReference>
<keyword evidence="6 8" id="KW-1133">Transmembrane helix</keyword>
<dbReference type="GO" id="GO:0005886">
    <property type="term" value="C:plasma membrane"/>
    <property type="evidence" value="ECO:0007669"/>
    <property type="project" value="UniProtKB-SubCell"/>
</dbReference>
<feature type="transmembrane region" description="Helical" evidence="8">
    <location>
        <begin position="129"/>
        <end position="148"/>
    </location>
</feature>
<evidence type="ECO:0000256" key="6">
    <source>
        <dbReference type="ARBA" id="ARBA00022989"/>
    </source>
</evidence>